<evidence type="ECO:0000313" key="3">
    <source>
        <dbReference type="Proteomes" id="UP001462640"/>
    </source>
</evidence>
<keyword evidence="3" id="KW-1185">Reference proteome</keyword>
<feature type="signal peptide" evidence="1">
    <location>
        <begin position="1"/>
        <end position="21"/>
    </location>
</feature>
<dbReference type="RefSeq" id="WP_347611537.1">
    <property type="nucleotide sequence ID" value="NZ_JBDPZC010000008.1"/>
</dbReference>
<feature type="chain" id="PRO_5046828302" description="Lipoprotein" evidence="1">
    <location>
        <begin position="22"/>
        <end position="194"/>
    </location>
</feature>
<evidence type="ECO:0008006" key="4">
    <source>
        <dbReference type="Google" id="ProtNLM"/>
    </source>
</evidence>
<dbReference type="Proteomes" id="UP001462640">
    <property type="component" value="Unassembled WGS sequence"/>
</dbReference>
<comment type="caution">
    <text evidence="2">The sequence shown here is derived from an EMBL/GenBank/DDBJ whole genome shotgun (WGS) entry which is preliminary data.</text>
</comment>
<gene>
    <name evidence="2" type="ORF">ABDJ40_16865</name>
</gene>
<protein>
    <recommendedName>
        <fullName evidence="4">Lipoprotein</fullName>
    </recommendedName>
</protein>
<dbReference type="EMBL" id="JBDPZC010000008">
    <property type="protein sequence ID" value="MEO3714440.1"/>
    <property type="molecule type" value="Genomic_DNA"/>
</dbReference>
<evidence type="ECO:0000256" key="1">
    <source>
        <dbReference type="SAM" id="SignalP"/>
    </source>
</evidence>
<accession>A0ABV0GHD8</accession>
<dbReference type="PROSITE" id="PS51257">
    <property type="entry name" value="PROKAR_LIPOPROTEIN"/>
    <property type="match status" value="1"/>
</dbReference>
<organism evidence="2 3">
    <name type="scientific">Roseateles flavus</name>
    <dbReference type="NCBI Taxonomy" id="3149041"/>
    <lineage>
        <taxon>Bacteria</taxon>
        <taxon>Pseudomonadati</taxon>
        <taxon>Pseudomonadota</taxon>
        <taxon>Betaproteobacteria</taxon>
        <taxon>Burkholderiales</taxon>
        <taxon>Sphaerotilaceae</taxon>
        <taxon>Roseateles</taxon>
    </lineage>
</organism>
<evidence type="ECO:0000313" key="2">
    <source>
        <dbReference type="EMBL" id="MEO3714440.1"/>
    </source>
</evidence>
<reference evidence="2 3" key="1">
    <citation type="submission" date="2024-05" db="EMBL/GenBank/DDBJ databases">
        <title>Roseateles sp. 2.12 16S ribosomal RNA gene Genome sequencing and assembly.</title>
        <authorList>
            <person name="Woo H."/>
        </authorList>
    </citation>
    <scope>NUCLEOTIDE SEQUENCE [LARGE SCALE GENOMIC DNA]</scope>
    <source>
        <strain evidence="2 3">2.12</strain>
    </source>
</reference>
<keyword evidence="1" id="KW-0732">Signal</keyword>
<name>A0ABV0GHD8_9BURK</name>
<sequence length="194" mass="20974">MKRLALYLVSLFLVVMATGCAHPISLTPNVSAALEQVKVEKIPKKVGYYISPEDRAREVTTPGGGGDKVSYLPYRDLETGLYVVLGQSFSDVSRIETLGSPKAAEQQFIIKPTITTTSYSDSLVTWPPTVFTVQLTLAVEDSTGKPVTQISAQGEGRAEFSEFKGDFSLAARRATENMLVKLKAAIAAAADKLR</sequence>
<proteinExistence type="predicted"/>